<reference evidence="2" key="1">
    <citation type="submission" date="2020-10" db="EMBL/GenBank/DDBJ databases">
        <authorList>
            <person name="Kusch S."/>
        </authorList>
    </citation>
    <scope>NUCLEOTIDE SEQUENCE</scope>
    <source>
        <strain evidence="2">SwB9</strain>
    </source>
</reference>
<proteinExistence type="predicted"/>
<accession>A0A8H2ZU83</accession>
<name>A0A8H2ZU83_9HELO</name>
<protein>
    <submittedName>
        <fullName evidence="2">D5fa10e8-fe5c-4e6b-8b3f-da58fb9aadf2</fullName>
    </submittedName>
</protein>
<feature type="region of interest" description="Disordered" evidence="1">
    <location>
        <begin position="83"/>
        <end position="105"/>
    </location>
</feature>
<gene>
    <name evidence="2" type="ORF">SCLTRI_LOCUS9055</name>
</gene>
<dbReference type="OrthoDB" id="3543320at2759"/>
<comment type="caution">
    <text evidence="2">The sequence shown here is derived from an EMBL/GenBank/DDBJ whole genome shotgun (WGS) entry which is preliminary data.</text>
</comment>
<keyword evidence="3" id="KW-1185">Reference proteome</keyword>
<organism evidence="2 3">
    <name type="scientific">Sclerotinia trifoliorum</name>
    <dbReference type="NCBI Taxonomy" id="28548"/>
    <lineage>
        <taxon>Eukaryota</taxon>
        <taxon>Fungi</taxon>
        <taxon>Dikarya</taxon>
        <taxon>Ascomycota</taxon>
        <taxon>Pezizomycotina</taxon>
        <taxon>Leotiomycetes</taxon>
        <taxon>Helotiales</taxon>
        <taxon>Sclerotiniaceae</taxon>
        <taxon>Sclerotinia</taxon>
    </lineage>
</organism>
<sequence>MKKELTSKDGYQLELQKTQRYRLEKEKEDDEIRKAREEICKERGTPWDHGRKNFDLAICAWHSEDKCETEEEREDEKRWNRKLKPATRFQGAKSSKEIEETMRTEHEAEIRIKEDEKRKRELERWHKFDAMFKAEADRRRRS</sequence>
<dbReference type="Proteomes" id="UP000624404">
    <property type="component" value="Unassembled WGS sequence"/>
</dbReference>
<evidence type="ECO:0000256" key="1">
    <source>
        <dbReference type="SAM" id="MobiDB-lite"/>
    </source>
</evidence>
<evidence type="ECO:0000313" key="2">
    <source>
        <dbReference type="EMBL" id="CAD6449261.1"/>
    </source>
</evidence>
<dbReference type="AlphaFoldDB" id="A0A8H2ZU83"/>
<evidence type="ECO:0000313" key="3">
    <source>
        <dbReference type="Proteomes" id="UP000624404"/>
    </source>
</evidence>
<dbReference type="EMBL" id="CAJHIA010000033">
    <property type="protein sequence ID" value="CAD6449261.1"/>
    <property type="molecule type" value="Genomic_DNA"/>
</dbReference>
<feature type="compositionally biased region" description="Basic and acidic residues" evidence="1">
    <location>
        <begin position="94"/>
        <end position="105"/>
    </location>
</feature>